<proteinExistence type="predicted"/>
<dbReference type="Pfam" id="PF05979">
    <property type="entry name" value="DUF896"/>
    <property type="match status" value="1"/>
</dbReference>
<accession>A0A1S8MSW1</accession>
<sequence>MDIQRMKIEEVVEKINLLYKISQERDLTTEEKDLQGKLRKRYIDNVKKNFRAQLEGIEPKAKACSKK</sequence>
<comment type="caution">
    <text evidence="2">The sequence shown here is derived from an EMBL/GenBank/DDBJ whole genome shotgun (WGS) entry which is preliminary data.</text>
</comment>
<dbReference type="AlphaFoldDB" id="A0A1S8MSW1"/>
<dbReference type="RefSeq" id="WP_077866827.1">
    <property type="nucleotide sequence ID" value="NZ_LZYZ01000008.1"/>
</dbReference>
<dbReference type="STRING" id="169679.CSACC_30560"/>
<dbReference type="Proteomes" id="UP000191154">
    <property type="component" value="Unassembled WGS sequence"/>
</dbReference>
<protein>
    <submittedName>
        <fullName evidence="2">Uncharacterized protein</fullName>
    </submittedName>
</protein>
<name>A0A1S8MSW1_CLOSA</name>
<dbReference type="EMBL" id="LZYZ01000008">
    <property type="protein sequence ID" value="OOM07270.1"/>
    <property type="molecule type" value="Genomic_DNA"/>
</dbReference>
<keyword evidence="1" id="KW-0963">Cytoplasm</keyword>
<evidence type="ECO:0000313" key="3">
    <source>
        <dbReference type="Proteomes" id="UP000191154"/>
    </source>
</evidence>
<gene>
    <name evidence="2" type="ORF">CLOSAC_37990</name>
</gene>
<dbReference type="SUPFAM" id="SSF158221">
    <property type="entry name" value="YnzC-like"/>
    <property type="match status" value="1"/>
</dbReference>
<dbReference type="InterPro" id="IPR009242">
    <property type="entry name" value="DUF896"/>
</dbReference>
<dbReference type="Gene3D" id="1.10.287.540">
    <property type="entry name" value="Helix hairpin bin"/>
    <property type="match status" value="1"/>
</dbReference>
<evidence type="ECO:0000256" key="1">
    <source>
        <dbReference type="ARBA" id="ARBA00022490"/>
    </source>
</evidence>
<reference evidence="2 3" key="1">
    <citation type="submission" date="2016-05" db="EMBL/GenBank/DDBJ databases">
        <title>Microbial solvent formation.</title>
        <authorList>
            <person name="Poehlein A."/>
            <person name="Montoya Solano J.D."/>
            <person name="Flitsch S."/>
            <person name="Krabben P."/>
            <person name="Duerre P."/>
            <person name="Daniel R."/>
        </authorList>
    </citation>
    <scope>NUCLEOTIDE SEQUENCE [LARGE SCALE GENOMIC DNA]</scope>
    <source>
        <strain evidence="2 3">L1-8</strain>
    </source>
</reference>
<evidence type="ECO:0000313" key="2">
    <source>
        <dbReference type="EMBL" id="OOM07270.1"/>
    </source>
</evidence>
<organism evidence="2 3">
    <name type="scientific">Clostridium saccharobutylicum</name>
    <dbReference type="NCBI Taxonomy" id="169679"/>
    <lineage>
        <taxon>Bacteria</taxon>
        <taxon>Bacillati</taxon>
        <taxon>Bacillota</taxon>
        <taxon>Clostridia</taxon>
        <taxon>Eubacteriales</taxon>
        <taxon>Clostridiaceae</taxon>
        <taxon>Clostridium</taxon>
    </lineage>
</organism>